<dbReference type="AlphaFoldDB" id="A0A1D8NDC4"/>
<organism evidence="2 3">
    <name type="scientific">Yarrowia lipolytica</name>
    <name type="common">Candida lipolytica</name>
    <dbReference type="NCBI Taxonomy" id="4952"/>
    <lineage>
        <taxon>Eukaryota</taxon>
        <taxon>Fungi</taxon>
        <taxon>Dikarya</taxon>
        <taxon>Ascomycota</taxon>
        <taxon>Saccharomycotina</taxon>
        <taxon>Dipodascomycetes</taxon>
        <taxon>Dipodascales</taxon>
        <taxon>Dipodascales incertae sedis</taxon>
        <taxon>Yarrowia</taxon>
    </lineage>
</organism>
<evidence type="ECO:0000256" key="1">
    <source>
        <dbReference type="SAM" id="MobiDB-lite"/>
    </source>
</evidence>
<dbReference type="EMBL" id="CP017556">
    <property type="protein sequence ID" value="AOW03643.1"/>
    <property type="molecule type" value="Genomic_DNA"/>
</dbReference>
<dbReference type="VEuPathDB" id="FungiDB:YALI1_D07496g"/>
<reference evidence="2 3" key="1">
    <citation type="journal article" date="2016" name="PLoS ONE">
        <title>Sequence Assembly of Yarrowia lipolytica Strain W29/CLIB89 Shows Transposable Element Diversity.</title>
        <authorList>
            <person name="Magnan C."/>
            <person name="Yu J."/>
            <person name="Chang I."/>
            <person name="Jahn E."/>
            <person name="Kanomata Y."/>
            <person name="Wu J."/>
            <person name="Zeller M."/>
            <person name="Oakes M."/>
            <person name="Baldi P."/>
            <person name="Sandmeyer S."/>
        </authorList>
    </citation>
    <scope>NUCLEOTIDE SEQUENCE [LARGE SCALE GENOMIC DNA]</scope>
    <source>
        <strain evidence="3">CLIB89(W29)</strain>
    </source>
</reference>
<proteinExistence type="predicted"/>
<dbReference type="RefSeq" id="XP_068138728.1">
    <property type="nucleotide sequence ID" value="XM_068282627.1"/>
</dbReference>
<dbReference type="GeneID" id="94583241"/>
<sequence>MKTVFGLQDEMKPSISRGGQAEPQWQPWGEFFLISSHHHEHGSRTDLPHSPRNNTHSAPSTYSRIKHAPSPIHHLRLAPTKAYRRRRSQPTAYAQGLERWCMCQADAM</sequence>
<name>A0A1D8NDC4_YARLL</name>
<feature type="compositionally biased region" description="Polar residues" evidence="1">
    <location>
        <begin position="51"/>
        <end position="63"/>
    </location>
</feature>
<evidence type="ECO:0000313" key="2">
    <source>
        <dbReference type="EMBL" id="AOW03643.1"/>
    </source>
</evidence>
<feature type="region of interest" description="Disordered" evidence="1">
    <location>
        <begin position="1"/>
        <end position="23"/>
    </location>
</feature>
<accession>A0A1D8NDC4</accession>
<evidence type="ECO:0000313" key="3">
    <source>
        <dbReference type="Proteomes" id="UP000182444"/>
    </source>
</evidence>
<protein>
    <submittedName>
        <fullName evidence="2">Uncharacterized protein</fullName>
    </submittedName>
</protein>
<feature type="region of interest" description="Disordered" evidence="1">
    <location>
        <begin position="39"/>
        <end position="89"/>
    </location>
</feature>
<gene>
    <name evidence="2" type="ORF">YALI1_D07496g</name>
</gene>
<dbReference type="Proteomes" id="UP000182444">
    <property type="component" value="Chromosome 1D"/>
</dbReference>